<dbReference type="InterPro" id="IPR001005">
    <property type="entry name" value="SANT/Myb"/>
</dbReference>
<keyword evidence="3" id="KW-0804">Transcription</keyword>
<evidence type="ECO:0000313" key="7">
    <source>
        <dbReference type="Proteomes" id="UP001237642"/>
    </source>
</evidence>
<dbReference type="InterPro" id="IPR017884">
    <property type="entry name" value="SANT_dom"/>
</dbReference>
<evidence type="ECO:0000256" key="3">
    <source>
        <dbReference type="ARBA" id="ARBA00023163"/>
    </source>
</evidence>
<comment type="caution">
    <text evidence="6">The sequence shown here is derived from an EMBL/GenBank/DDBJ whole genome shotgun (WGS) entry which is preliminary data.</text>
</comment>
<dbReference type="Gene3D" id="1.10.10.60">
    <property type="entry name" value="Homeodomain-like"/>
    <property type="match status" value="1"/>
</dbReference>
<reference evidence="6" key="2">
    <citation type="submission" date="2023-05" db="EMBL/GenBank/DDBJ databases">
        <authorList>
            <person name="Schelkunov M.I."/>
        </authorList>
    </citation>
    <scope>NUCLEOTIDE SEQUENCE</scope>
    <source>
        <strain evidence="6">Hsosn_3</strain>
        <tissue evidence="6">Leaf</tissue>
    </source>
</reference>
<evidence type="ECO:0000256" key="1">
    <source>
        <dbReference type="ARBA" id="ARBA00004123"/>
    </source>
</evidence>
<dbReference type="SMART" id="SM00717">
    <property type="entry name" value="SANT"/>
    <property type="match status" value="1"/>
</dbReference>
<reference evidence="6" key="1">
    <citation type="submission" date="2023-02" db="EMBL/GenBank/DDBJ databases">
        <title>Genome of toxic invasive species Heracleum sosnowskyi carries increased number of genes despite the absence of recent whole-genome duplications.</title>
        <authorList>
            <person name="Schelkunov M."/>
            <person name="Shtratnikova V."/>
            <person name="Makarenko M."/>
            <person name="Klepikova A."/>
            <person name="Omelchenko D."/>
            <person name="Novikova G."/>
            <person name="Obukhova E."/>
            <person name="Bogdanov V."/>
            <person name="Penin A."/>
            <person name="Logacheva M."/>
        </authorList>
    </citation>
    <scope>NUCLEOTIDE SEQUENCE</scope>
    <source>
        <strain evidence="6">Hsosn_3</strain>
        <tissue evidence="6">Leaf</tissue>
    </source>
</reference>
<protein>
    <submittedName>
        <fullName evidence="6">Myb family transcription factor</fullName>
    </submittedName>
</protein>
<dbReference type="EMBL" id="JAUIZM010000002">
    <property type="protein sequence ID" value="KAK1399259.1"/>
    <property type="molecule type" value="Genomic_DNA"/>
</dbReference>
<evidence type="ECO:0000313" key="6">
    <source>
        <dbReference type="EMBL" id="KAK1399259.1"/>
    </source>
</evidence>
<feature type="domain" description="SANT" evidence="5">
    <location>
        <begin position="10"/>
        <end position="57"/>
    </location>
</feature>
<comment type="subcellular location">
    <subcellularLocation>
        <location evidence="1">Nucleus</location>
    </subcellularLocation>
</comment>
<dbReference type="InterPro" id="IPR009057">
    <property type="entry name" value="Homeodomain-like_sf"/>
</dbReference>
<dbReference type="AlphaFoldDB" id="A0AAD8N767"/>
<dbReference type="GO" id="GO:0003700">
    <property type="term" value="F:DNA-binding transcription factor activity"/>
    <property type="evidence" value="ECO:0007669"/>
    <property type="project" value="InterPro"/>
</dbReference>
<dbReference type="PROSITE" id="PS51293">
    <property type="entry name" value="SANT"/>
    <property type="match status" value="1"/>
</dbReference>
<sequence>MSNYISSSGSSGSSWTQRQNKQFEEALAIYDRDTPDRWYNISRAVDGKSAEEVKRHFDLLVKDIMKIESDQVPLPNYRNTGSNTRGYGNEQRLFKNLRLQ</sequence>
<dbReference type="PANTHER" id="PTHR43952:SF72">
    <property type="entry name" value="MYB-LIKE DOMAIN-CONTAINING PROTEIN"/>
    <property type="match status" value="1"/>
</dbReference>
<dbReference type="GO" id="GO:0009908">
    <property type="term" value="P:flower development"/>
    <property type="evidence" value="ECO:0007669"/>
    <property type="project" value="UniProtKB-ARBA"/>
</dbReference>
<organism evidence="6 7">
    <name type="scientific">Heracleum sosnowskyi</name>
    <dbReference type="NCBI Taxonomy" id="360622"/>
    <lineage>
        <taxon>Eukaryota</taxon>
        <taxon>Viridiplantae</taxon>
        <taxon>Streptophyta</taxon>
        <taxon>Embryophyta</taxon>
        <taxon>Tracheophyta</taxon>
        <taxon>Spermatophyta</taxon>
        <taxon>Magnoliopsida</taxon>
        <taxon>eudicotyledons</taxon>
        <taxon>Gunneridae</taxon>
        <taxon>Pentapetalae</taxon>
        <taxon>asterids</taxon>
        <taxon>campanulids</taxon>
        <taxon>Apiales</taxon>
        <taxon>Apiaceae</taxon>
        <taxon>Apioideae</taxon>
        <taxon>apioid superclade</taxon>
        <taxon>Tordylieae</taxon>
        <taxon>Tordyliinae</taxon>
        <taxon>Heracleum</taxon>
    </lineage>
</organism>
<dbReference type="FunFam" id="1.10.10.60:FF:000154">
    <property type="entry name" value="Transcription factor SRM1"/>
    <property type="match status" value="1"/>
</dbReference>
<dbReference type="CDD" id="cd00167">
    <property type="entry name" value="SANT"/>
    <property type="match status" value="1"/>
</dbReference>
<keyword evidence="7" id="KW-1185">Reference proteome</keyword>
<accession>A0AAD8N767</accession>
<gene>
    <name evidence="6" type="ORF">POM88_009122</name>
</gene>
<dbReference type="GO" id="GO:0005634">
    <property type="term" value="C:nucleus"/>
    <property type="evidence" value="ECO:0007669"/>
    <property type="project" value="UniProtKB-SubCell"/>
</dbReference>
<dbReference type="Proteomes" id="UP001237642">
    <property type="component" value="Unassembled WGS sequence"/>
</dbReference>
<evidence type="ECO:0000256" key="4">
    <source>
        <dbReference type="ARBA" id="ARBA00023242"/>
    </source>
</evidence>
<dbReference type="SUPFAM" id="SSF46689">
    <property type="entry name" value="Homeodomain-like"/>
    <property type="match status" value="1"/>
</dbReference>
<evidence type="ECO:0000259" key="5">
    <source>
        <dbReference type="PROSITE" id="PS51293"/>
    </source>
</evidence>
<name>A0AAD8N767_9APIA</name>
<dbReference type="GO" id="GO:0048262">
    <property type="term" value="P:determination of dorsal/ventral asymmetry"/>
    <property type="evidence" value="ECO:0007669"/>
    <property type="project" value="UniProtKB-ARBA"/>
</dbReference>
<proteinExistence type="predicted"/>
<dbReference type="InterPro" id="IPR044636">
    <property type="entry name" value="RADIALIS-like"/>
</dbReference>
<evidence type="ECO:0000256" key="2">
    <source>
        <dbReference type="ARBA" id="ARBA00023015"/>
    </source>
</evidence>
<keyword evidence="4" id="KW-0539">Nucleus</keyword>
<keyword evidence="2" id="KW-0805">Transcription regulation</keyword>
<dbReference type="PANTHER" id="PTHR43952">
    <property type="entry name" value="MYB FAMILY TRANSCRIPTION FACTOR-RELATED"/>
    <property type="match status" value="1"/>
</dbReference>